<dbReference type="RefSeq" id="WP_179509683.1">
    <property type="nucleotide sequence ID" value="NZ_JACCBY010000004.1"/>
</dbReference>
<dbReference type="AlphaFoldDB" id="A0A7Y9K1S1"/>
<gene>
    <name evidence="1" type="ORF">HD841_003085</name>
</gene>
<comment type="caution">
    <text evidence="1">The sequence shown here is derived from an EMBL/GenBank/DDBJ whole genome shotgun (WGS) entry which is preliminary data.</text>
</comment>
<name>A0A7Y9K1S1_9SPHN</name>
<dbReference type="InterPro" id="IPR022037">
    <property type="entry name" value="DUF3606"/>
</dbReference>
<evidence type="ECO:0000313" key="1">
    <source>
        <dbReference type="EMBL" id="NYD91278.1"/>
    </source>
</evidence>
<evidence type="ECO:0000313" key="2">
    <source>
        <dbReference type="Proteomes" id="UP000517753"/>
    </source>
</evidence>
<protein>
    <recommendedName>
        <fullName evidence="3">DUF3606 domain-containing protein</fullName>
    </recommendedName>
</protein>
<sequence length="63" mass="6775">MADDKNKRGAGDRARVAGGEGYEVAYFADQHGITRQQAEELIRTVGNDRAELDAAAAKLKPTT</sequence>
<dbReference type="Proteomes" id="UP000517753">
    <property type="component" value="Unassembled WGS sequence"/>
</dbReference>
<accession>A0A7Y9K1S1</accession>
<dbReference type="EMBL" id="JACCBY010000004">
    <property type="protein sequence ID" value="NYD91278.1"/>
    <property type="molecule type" value="Genomic_DNA"/>
</dbReference>
<keyword evidence="2" id="KW-1185">Reference proteome</keyword>
<dbReference type="Pfam" id="PF12244">
    <property type="entry name" value="DUF3606"/>
    <property type="match status" value="1"/>
</dbReference>
<reference evidence="1 2" key="1">
    <citation type="submission" date="2020-08" db="EMBL/GenBank/DDBJ databases">
        <title>The Agave Microbiome: Exploring the role of microbial communities in plant adaptations to desert environments.</title>
        <authorList>
            <person name="Partida-Martinez L.P."/>
        </authorList>
    </citation>
    <scope>NUCLEOTIDE SEQUENCE [LARGE SCALE GENOMIC DNA]</scope>
    <source>
        <strain evidence="1 2">AS2.3</strain>
    </source>
</reference>
<organism evidence="1 2">
    <name type="scientific">Sphingomonas melonis</name>
    <dbReference type="NCBI Taxonomy" id="152682"/>
    <lineage>
        <taxon>Bacteria</taxon>
        <taxon>Pseudomonadati</taxon>
        <taxon>Pseudomonadota</taxon>
        <taxon>Alphaproteobacteria</taxon>
        <taxon>Sphingomonadales</taxon>
        <taxon>Sphingomonadaceae</taxon>
        <taxon>Sphingomonas</taxon>
    </lineage>
</organism>
<proteinExistence type="predicted"/>
<evidence type="ECO:0008006" key="3">
    <source>
        <dbReference type="Google" id="ProtNLM"/>
    </source>
</evidence>